<dbReference type="GO" id="GO:0000935">
    <property type="term" value="C:division septum"/>
    <property type="evidence" value="ECO:0007669"/>
    <property type="project" value="TreeGrafter"/>
</dbReference>
<dbReference type="CDD" id="cd05992">
    <property type="entry name" value="PB1"/>
    <property type="match status" value="1"/>
</dbReference>
<evidence type="ECO:0000259" key="3">
    <source>
        <dbReference type="PROSITE" id="PS50010"/>
    </source>
</evidence>
<dbReference type="InterPro" id="IPR011993">
    <property type="entry name" value="PH-like_dom_sf"/>
</dbReference>
<dbReference type="CDD" id="cd13246">
    <property type="entry name" value="PH_Scd1"/>
    <property type="match status" value="1"/>
</dbReference>
<proteinExistence type="predicted"/>
<feature type="region of interest" description="Disordered" evidence="1">
    <location>
        <begin position="679"/>
        <end position="716"/>
    </location>
</feature>
<dbReference type="GO" id="GO:0005737">
    <property type="term" value="C:cytoplasm"/>
    <property type="evidence" value="ECO:0007669"/>
    <property type="project" value="EnsemblFungi"/>
</dbReference>
<dbReference type="SUPFAM" id="SSF48065">
    <property type="entry name" value="DBL homology domain (DH-domain)"/>
    <property type="match status" value="1"/>
</dbReference>
<dbReference type="InterPro" id="IPR010481">
    <property type="entry name" value="Cdc24/Scd1_N"/>
</dbReference>
<protein>
    <recommendedName>
        <fullName evidence="7">RhoGEF-domain-containing protein</fullName>
    </recommendedName>
</protein>
<dbReference type="PROSITE" id="PS50010">
    <property type="entry name" value="DH_2"/>
    <property type="match status" value="1"/>
</dbReference>
<evidence type="ECO:0008006" key="7">
    <source>
        <dbReference type="Google" id="ProtNLM"/>
    </source>
</evidence>
<dbReference type="GO" id="GO:0000131">
    <property type="term" value="C:incipient cellular bud site"/>
    <property type="evidence" value="ECO:0007669"/>
    <property type="project" value="EnsemblFungi"/>
</dbReference>
<feature type="region of interest" description="Disordered" evidence="1">
    <location>
        <begin position="736"/>
        <end position="765"/>
    </location>
</feature>
<dbReference type="EMBL" id="KV454546">
    <property type="protein sequence ID" value="ODV64800.1"/>
    <property type="molecule type" value="Genomic_DNA"/>
</dbReference>
<dbReference type="SMART" id="SM00666">
    <property type="entry name" value="PB1"/>
    <property type="match status" value="1"/>
</dbReference>
<dbReference type="Gene3D" id="3.10.20.90">
    <property type="entry name" value="Phosphatidylinositol 3-kinase Catalytic Subunit, Chain A, domain 1"/>
    <property type="match status" value="1"/>
</dbReference>
<dbReference type="GO" id="GO:0005935">
    <property type="term" value="C:cellular bud neck"/>
    <property type="evidence" value="ECO:0007669"/>
    <property type="project" value="EnsemblFungi"/>
</dbReference>
<organism evidence="5 6">
    <name type="scientific">Hyphopichia burtonii NRRL Y-1933</name>
    <dbReference type="NCBI Taxonomy" id="984485"/>
    <lineage>
        <taxon>Eukaryota</taxon>
        <taxon>Fungi</taxon>
        <taxon>Dikarya</taxon>
        <taxon>Ascomycota</taxon>
        <taxon>Saccharomycotina</taxon>
        <taxon>Pichiomycetes</taxon>
        <taxon>Debaryomycetaceae</taxon>
        <taxon>Hyphopichia</taxon>
    </lineage>
</organism>
<dbReference type="InterPro" id="IPR001849">
    <property type="entry name" value="PH_domain"/>
</dbReference>
<dbReference type="GO" id="GO:0120171">
    <property type="term" value="C:Cdc24p-Far1p-Gbetagamma complex"/>
    <property type="evidence" value="ECO:0007669"/>
    <property type="project" value="EnsemblFungi"/>
</dbReference>
<dbReference type="PROSITE" id="PS51745">
    <property type="entry name" value="PB1"/>
    <property type="match status" value="1"/>
</dbReference>
<dbReference type="SMART" id="SM00325">
    <property type="entry name" value="RhoGEF"/>
    <property type="match status" value="1"/>
</dbReference>
<dbReference type="GO" id="GO:0072697">
    <property type="term" value="P:protein localization to cell cortex"/>
    <property type="evidence" value="ECO:0007669"/>
    <property type="project" value="EnsemblFungi"/>
</dbReference>
<feature type="compositionally biased region" description="Polar residues" evidence="1">
    <location>
        <begin position="683"/>
        <end position="694"/>
    </location>
</feature>
<evidence type="ECO:0000313" key="5">
    <source>
        <dbReference type="EMBL" id="ODV64800.1"/>
    </source>
</evidence>
<evidence type="ECO:0000259" key="4">
    <source>
        <dbReference type="PROSITE" id="PS51745"/>
    </source>
</evidence>
<name>A0A1E4RC25_9ASCO</name>
<dbReference type="InterPro" id="IPR053793">
    <property type="entry name" value="PB1-like"/>
</dbReference>
<dbReference type="Gene3D" id="1.20.900.10">
    <property type="entry name" value="Dbl homology (DH) domain"/>
    <property type="match status" value="1"/>
</dbReference>
<accession>A0A1E4RC25</accession>
<dbReference type="InterPro" id="IPR001331">
    <property type="entry name" value="GDS_CDC24_CS"/>
</dbReference>
<dbReference type="GO" id="GO:0043577">
    <property type="term" value="P:chemotropism"/>
    <property type="evidence" value="ECO:0007669"/>
    <property type="project" value="EnsemblFungi"/>
</dbReference>
<dbReference type="InterPro" id="IPR000270">
    <property type="entry name" value="PB1_dom"/>
</dbReference>
<dbReference type="Gene3D" id="2.30.29.30">
    <property type="entry name" value="Pleckstrin-homology domain (PH domain)/Phosphotyrosine-binding domain (PTB)"/>
    <property type="match status" value="1"/>
</dbReference>
<dbReference type="InterPro" id="IPR035899">
    <property type="entry name" value="DBL_dom_sf"/>
</dbReference>
<feature type="domain" description="PB1" evidence="4">
    <location>
        <begin position="794"/>
        <end position="879"/>
    </location>
</feature>
<dbReference type="GO" id="GO:0043332">
    <property type="term" value="C:mating projection tip"/>
    <property type="evidence" value="ECO:0007669"/>
    <property type="project" value="EnsemblFungi"/>
</dbReference>
<dbReference type="RefSeq" id="XP_020073867.1">
    <property type="nucleotide sequence ID" value="XM_020219092.1"/>
</dbReference>
<dbReference type="GO" id="GO:0005085">
    <property type="term" value="F:guanyl-nucleotide exchange factor activity"/>
    <property type="evidence" value="ECO:0007669"/>
    <property type="project" value="EnsemblFungi"/>
</dbReference>
<feature type="compositionally biased region" description="Low complexity" evidence="1">
    <location>
        <begin position="752"/>
        <end position="765"/>
    </location>
</feature>
<evidence type="ECO:0000313" key="6">
    <source>
        <dbReference type="Proteomes" id="UP000095085"/>
    </source>
</evidence>
<dbReference type="OrthoDB" id="1594986at2759"/>
<dbReference type="GO" id="GO:0000282">
    <property type="term" value="P:cellular bud site selection"/>
    <property type="evidence" value="ECO:0007669"/>
    <property type="project" value="EnsemblFungi"/>
</dbReference>
<feature type="region of interest" description="Disordered" evidence="1">
    <location>
        <begin position="1"/>
        <end position="26"/>
    </location>
</feature>
<reference evidence="6" key="1">
    <citation type="submission" date="2016-05" db="EMBL/GenBank/DDBJ databases">
        <title>Comparative genomics of biotechnologically important yeasts.</title>
        <authorList>
            <consortium name="DOE Joint Genome Institute"/>
            <person name="Riley R."/>
            <person name="Haridas S."/>
            <person name="Wolfe K.H."/>
            <person name="Lopes M.R."/>
            <person name="Hittinger C.T."/>
            <person name="Goker M."/>
            <person name="Salamov A."/>
            <person name="Wisecaver J."/>
            <person name="Long T.M."/>
            <person name="Aerts A.L."/>
            <person name="Barry K."/>
            <person name="Choi C."/>
            <person name="Clum A."/>
            <person name="Coughlan A.Y."/>
            <person name="Deshpande S."/>
            <person name="Douglass A.P."/>
            <person name="Hanson S.J."/>
            <person name="Klenk H.-P."/>
            <person name="Labutti K."/>
            <person name="Lapidus A."/>
            <person name="Lindquist E."/>
            <person name="Lipzen A."/>
            <person name="Meier-Kolthoff J.P."/>
            <person name="Ohm R.A."/>
            <person name="Otillar R.P."/>
            <person name="Pangilinan J."/>
            <person name="Peng Y."/>
            <person name="Rokas A."/>
            <person name="Rosa C.A."/>
            <person name="Scheuner C."/>
            <person name="Sibirny A.A."/>
            <person name="Slot J.C."/>
            <person name="Stielow J.B."/>
            <person name="Sun H."/>
            <person name="Kurtzman C.P."/>
            <person name="Blackwell M."/>
            <person name="Grigoriev I.V."/>
            <person name="Jeffries T.W."/>
        </authorList>
    </citation>
    <scope>NUCLEOTIDE SEQUENCE [LARGE SCALE GENOMIC DNA]</scope>
    <source>
        <strain evidence="6">NRRL Y-1933</strain>
    </source>
</reference>
<dbReference type="GO" id="GO:0005634">
    <property type="term" value="C:nucleus"/>
    <property type="evidence" value="ECO:0007669"/>
    <property type="project" value="EnsemblFungi"/>
</dbReference>
<dbReference type="GO" id="GO:0000750">
    <property type="term" value="P:pheromone-dependent signal transduction involved in conjugation with cellular fusion"/>
    <property type="evidence" value="ECO:0007669"/>
    <property type="project" value="EnsemblFungi"/>
</dbReference>
<dbReference type="GO" id="GO:0120157">
    <property type="term" value="C:PAR polarity complex"/>
    <property type="evidence" value="ECO:0007669"/>
    <property type="project" value="EnsemblFungi"/>
</dbReference>
<dbReference type="SUPFAM" id="SSF50729">
    <property type="entry name" value="PH domain-like"/>
    <property type="match status" value="1"/>
</dbReference>
<feature type="compositionally biased region" description="Low complexity" evidence="1">
    <location>
        <begin position="12"/>
        <end position="25"/>
    </location>
</feature>
<dbReference type="GeneID" id="30993642"/>
<sequence>MDSLQPHPPFRSFSTASSGSLNSSSTNITRIASGPLQAMNMNFNKASSPEDHMFFQCVSILRDISKIEGMEEYLSLALAAAEDLVEQQSLSSSQQFNPDELLNNEHRGSISSNGFSMHSDLSSNSQLLLSSSSTTINNNNSNNNNGAINLRNNNKLIPTFSVGQLPSTMKVDPVTQLSELFKLGAPLCLIFNSINSENQIPIHYEDIDRAKKKLIFDFLCGIKIHLNFDDDLLFPVTDVTSDDTHGLLRVIKVVKKLLNMKKESKSLSPLDPGSTIGLAEFELDPIPGLSELTITDDRSKVFKEIIETERKYVQDLELLFQYKEEVKEAELISSEQIHVLFPNLNDIIDFQRRFLNGLECNINVPTKFQRIGSVFIHAANGPFKAYEPWTIGQLSAIDLINKESSNLKKSSTLLDPGFELQSYIIKPIQRLCKYPLLLKELIKNSSDNGSNSFEPATYYNELLMAHQAMKEVANQVNEAQRRAENVGYLQSLVERVSNWRGFSLRDQGELLYHGVVGVKDAEYEKEYAAYLFERIIFFFIENNVNDSKDKSKDKKKRELLTTRKKSSSSVSSSTANLLESLNSAKDKSSLDLKGRVYISEIYNIFPSNSQGYTLLISWSGKKESGTFTLRYRTEESRNQWENCLRNLKTNEMNTQIHRKLRDSHASMATTDSYDVTDAYGNVSPHSIPQGTPINYPNGIQNGSSSGGNSNSNINDNISFRSSNGLFHRHHSLSSTLSMMRQTRSKSTSEHPSSSGSRISTNSNSGSFTTNNTYIGAGNDSSFLSQGSGSSSGISIELKLIYNKIEIANEISVPSTIQFSDLHLKISSTIASSDEINDDILVSKLKYKDEDGDFVMMDSNDDWNLAVDMLEELNDLRDNNSNERHLTIWVS</sequence>
<feature type="compositionally biased region" description="Polar residues" evidence="1">
    <location>
        <begin position="736"/>
        <end position="751"/>
    </location>
</feature>
<dbReference type="GO" id="GO:0031106">
    <property type="term" value="P:septin ring organization"/>
    <property type="evidence" value="ECO:0007669"/>
    <property type="project" value="EnsemblFungi"/>
</dbReference>
<dbReference type="STRING" id="984485.A0A1E4RC25"/>
<dbReference type="Pfam" id="PF00621">
    <property type="entry name" value="RhoGEF"/>
    <property type="match status" value="1"/>
</dbReference>
<dbReference type="Pfam" id="PF06395">
    <property type="entry name" value="CDC24"/>
    <property type="match status" value="1"/>
</dbReference>
<dbReference type="PANTHER" id="PTHR47339">
    <property type="entry name" value="CELL DIVISION CONTROL PROTEIN 24"/>
    <property type="match status" value="1"/>
</dbReference>
<dbReference type="GO" id="GO:0005934">
    <property type="term" value="C:cellular bud tip"/>
    <property type="evidence" value="ECO:0007669"/>
    <property type="project" value="EnsemblFungi"/>
</dbReference>
<keyword evidence="6" id="KW-1185">Reference proteome</keyword>
<feature type="compositionally biased region" description="Low complexity" evidence="1">
    <location>
        <begin position="697"/>
        <end position="716"/>
    </location>
</feature>
<evidence type="ECO:0000256" key="1">
    <source>
        <dbReference type="SAM" id="MobiDB-lite"/>
    </source>
</evidence>
<dbReference type="GO" id="GO:0035556">
    <property type="term" value="P:intracellular signal transduction"/>
    <property type="evidence" value="ECO:0007669"/>
    <property type="project" value="InterPro"/>
</dbReference>
<dbReference type="AlphaFoldDB" id="A0A1E4RC25"/>
<dbReference type="Proteomes" id="UP000095085">
    <property type="component" value="Unassembled WGS sequence"/>
</dbReference>
<dbReference type="PROSITE" id="PS50003">
    <property type="entry name" value="PH_DOMAIN"/>
    <property type="match status" value="1"/>
</dbReference>
<dbReference type="InterPro" id="IPR053026">
    <property type="entry name" value="CDC42_GEF"/>
</dbReference>
<feature type="domain" description="DH" evidence="3">
    <location>
        <begin position="297"/>
        <end position="479"/>
    </location>
</feature>
<evidence type="ECO:0000259" key="2">
    <source>
        <dbReference type="PROSITE" id="PS50003"/>
    </source>
</evidence>
<dbReference type="Pfam" id="PF00564">
    <property type="entry name" value="PB1"/>
    <property type="match status" value="1"/>
</dbReference>
<dbReference type="PANTHER" id="PTHR47339:SF1">
    <property type="entry name" value="CELL DIVISION CONTROL PROTEIN 24"/>
    <property type="match status" value="1"/>
</dbReference>
<dbReference type="CDD" id="cd00160">
    <property type="entry name" value="RhoGEF"/>
    <property type="match status" value="1"/>
</dbReference>
<dbReference type="InterPro" id="IPR033511">
    <property type="entry name" value="Cdc24/Scd1_PH_dom"/>
</dbReference>
<dbReference type="InterPro" id="IPR000219">
    <property type="entry name" value="DH_dom"/>
</dbReference>
<dbReference type="GO" id="GO:0007096">
    <property type="term" value="P:regulation of exit from mitosis"/>
    <property type="evidence" value="ECO:0007669"/>
    <property type="project" value="EnsemblFungi"/>
</dbReference>
<dbReference type="SUPFAM" id="SSF54277">
    <property type="entry name" value="CAD &amp; PB1 domains"/>
    <property type="match status" value="1"/>
</dbReference>
<dbReference type="PROSITE" id="PS00741">
    <property type="entry name" value="DH_1"/>
    <property type="match status" value="1"/>
</dbReference>
<gene>
    <name evidence="5" type="ORF">HYPBUDRAFT_115098</name>
</gene>
<dbReference type="Pfam" id="PF15411">
    <property type="entry name" value="PH_10"/>
    <property type="match status" value="1"/>
</dbReference>
<feature type="domain" description="PH" evidence="2">
    <location>
        <begin position="503"/>
        <end position="649"/>
    </location>
</feature>